<dbReference type="Proteomes" id="UP000664203">
    <property type="component" value="Unassembled WGS sequence"/>
</dbReference>
<feature type="region of interest" description="Disordered" evidence="1">
    <location>
        <begin position="146"/>
        <end position="197"/>
    </location>
</feature>
<evidence type="ECO:0000313" key="2">
    <source>
        <dbReference type="EMBL" id="CAF9916556.1"/>
    </source>
</evidence>
<organism evidence="2 3">
    <name type="scientific">Alectoria fallacina</name>
    <dbReference type="NCBI Taxonomy" id="1903189"/>
    <lineage>
        <taxon>Eukaryota</taxon>
        <taxon>Fungi</taxon>
        <taxon>Dikarya</taxon>
        <taxon>Ascomycota</taxon>
        <taxon>Pezizomycotina</taxon>
        <taxon>Lecanoromycetes</taxon>
        <taxon>OSLEUM clade</taxon>
        <taxon>Lecanoromycetidae</taxon>
        <taxon>Lecanorales</taxon>
        <taxon>Lecanorineae</taxon>
        <taxon>Parmeliaceae</taxon>
        <taxon>Alectoria</taxon>
    </lineage>
</organism>
<protein>
    <submittedName>
        <fullName evidence="2">Uncharacterized protein</fullName>
    </submittedName>
</protein>
<name>A0A8H3EZR4_9LECA</name>
<evidence type="ECO:0000313" key="3">
    <source>
        <dbReference type="Proteomes" id="UP000664203"/>
    </source>
</evidence>
<evidence type="ECO:0000256" key="1">
    <source>
        <dbReference type="SAM" id="MobiDB-lite"/>
    </source>
</evidence>
<proteinExistence type="predicted"/>
<comment type="caution">
    <text evidence="2">The sequence shown here is derived from an EMBL/GenBank/DDBJ whole genome shotgun (WGS) entry which is preliminary data.</text>
</comment>
<reference evidence="2" key="1">
    <citation type="submission" date="2021-03" db="EMBL/GenBank/DDBJ databases">
        <authorList>
            <person name="Tagirdzhanova G."/>
        </authorList>
    </citation>
    <scope>NUCLEOTIDE SEQUENCE</scope>
</reference>
<dbReference type="OrthoDB" id="5279415at2759"/>
<dbReference type="AlphaFoldDB" id="A0A8H3EZR4"/>
<gene>
    <name evidence="2" type="ORF">ALECFALPRED_010787</name>
</gene>
<accession>A0A8H3EZR4</accession>
<sequence>MDSESWTALSYTLLKCQAVERQQCVKKKTSPPTLITGYPAESPCKWNLAFQKDAANITTAGALRKIVLTGLPKNDSSLYLVKQYTRLLAPNGRIGVGWGAKGKRYELLGAYRDGEAAKREDLDLLWMKVLKVGDWIVREHRTTGSRRSFTKWKPSSSQSPTPPEPEQSSRVKSMVPRHGNTETFTNTDDLLTHDGGI</sequence>
<keyword evidence="3" id="KW-1185">Reference proteome</keyword>
<dbReference type="EMBL" id="CAJPDR010000092">
    <property type="protein sequence ID" value="CAF9916556.1"/>
    <property type="molecule type" value="Genomic_DNA"/>
</dbReference>